<dbReference type="EMBL" id="BSXU01003683">
    <property type="protein sequence ID" value="GMG40327.1"/>
    <property type="molecule type" value="Genomic_DNA"/>
</dbReference>
<reference evidence="1" key="1">
    <citation type="submission" date="2023-04" db="EMBL/GenBank/DDBJ databases">
        <title>Ambrosiozyma monospora NBRC 1965.</title>
        <authorList>
            <person name="Ichikawa N."/>
            <person name="Sato H."/>
            <person name="Tonouchi N."/>
        </authorList>
    </citation>
    <scope>NUCLEOTIDE SEQUENCE</scope>
    <source>
        <strain evidence="1">NBRC 1965</strain>
    </source>
</reference>
<dbReference type="Proteomes" id="UP001165063">
    <property type="component" value="Unassembled WGS sequence"/>
</dbReference>
<protein>
    <submittedName>
        <fullName evidence="1">Unnamed protein product</fullName>
    </submittedName>
</protein>
<gene>
    <name evidence="1" type="ORF">Amon01_000609500</name>
</gene>
<proteinExistence type="predicted"/>
<evidence type="ECO:0000313" key="2">
    <source>
        <dbReference type="Proteomes" id="UP001165063"/>
    </source>
</evidence>
<dbReference type="AlphaFoldDB" id="A0A9W6YXG0"/>
<keyword evidence="2" id="KW-1185">Reference proteome</keyword>
<comment type="caution">
    <text evidence="1">The sequence shown here is derived from an EMBL/GenBank/DDBJ whole genome shotgun (WGS) entry which is preliminary data.</text>
</comment>
<evidence type="ECO:0000313" key="1">
    <source>
        <dbReference type="EMBL" id="GMG40327.1"/>
    </source>
</evidence>
<accession>A0A9W6YXG0</accession>
<organism evidence="1 2">
    <name type="scientific">Ambrosiozyma monospora</name>
    <name type="common">Yeast</name>
    <name type="synonym">Endomycopsis monosporus</name>
    <dbReference type="NCBI Taxonomy" id="43982"/>
    <lineage>
        <taxon>Eukaryota</taxon>
        <taxon>Fungi</taxon>
        <taxon>Dikarya</taxon>
        <taxon>Ascomycota</taxon>
        <taxon>Saccharomycotina</taxon>
        <taxon>Pichiomycetes</taxon>
        <taxon>Pichiales</taxon>
        <taxon>Pichiaceae</taxon>
        <taxon>Ambrosiozyma</taxon>
    </lineage>
</organism>
<name>A0A9W6YXG0_AMBMO</name>
<sequence length="347" mass="39937">MVTQGQFVQQIPINYTVVNPTSYQQPMGTTVSQFPYVTVPPAQQPLLQQQFHQLQIQQQQQQQQQQPQPIQQTMVKTENGMASVPSMEGTTAQTVNNNGEFVMVPLLSPLEHPHKQPQQSLPLQQSLIQPQIIQQSYLAANPSSSASLGYQKQSYATPTEPQAEDANIAFPESGRYTCLIRAFINYINYCKEHKILPSIPEHIRHFDFVLQKMTGGYFLRFMSCLNFTFHEKFDEKLADACARFGIHNAAQNFQRHSMQIELSFKGPNLFCPSKGLRKHICKVRYRVKLILEFMVLHKLMDLLQFNQILMDYFANNMELLKFKKFNCLDHGLFLCNMDIDVNTKKLA</sequence>